<dbReference type="EMBL" id="CM027684">
    <property type="protein sequence ID" value="KAG0529540.1"/>
    <property type="molecule type" value="Genomic_DNA"/>
</dbReference>
<evidence type="ECO:0000313" key="2">
    <source>
        <dbReference type="Proteomes" id="UP000807115"/>
    </source>
</evidence>
<accession>A0A921UFZ9</accession>
<reference evidence="1" key="2">
    <citation type="submission" date="2020-10" db="EMBL/GenBank/DDBJ databases">
        <authorList>
            <person name="Cooper E.A."/>
            <person name="Brenton Z.W."/>
            <person name="Flinn B.S."/>
            <person name="Jenkins J."/>
            <person name="Shu S."/>
            <person name="Flowers D."/>
            <person name="Luo F."/>
            <person name="Wang Y."/>
            <person name="Xia P."/>
            <person name="Barry K."/>
            <person name="Daum C."/>
            <person name="Lipzen A."/>
            <person name="Yoshinaga Y."/>
            <person name="Schmutz J."/>
            <person name="Saski C."/>
            <person name="Vermerris W."/>
            <person name="Kresovich S."/>
        </authorList>
    </citation>
    <scope>NUCLEOTIDE SEQUENCE</scope>
</reference>
<proteinExistence type="predicted"/>
<name>A0A921UFZ9_SORBI</name>
<reference evidence="1" key="1">
    <citation type="journal article" date="2019" name="BMC Genomics">
        <title>A new reference genome for Sorghum bicolor reveals high levels of sequence similarity between sweet and grain genotypes: implications for the genetics of sugar metabolism.</title>
        <authorList>
            <person name="Cooper E.A."/>
            <person name="Brenton Z.W."/>
            <person name="Flinn B.S."/>
            <person name="Jenkins J."/>
            <person name="Shu S."/>
            <person name="Flowers D."/>
            <person name="Luo F."/>
            <person name="Wang Y."/>
            <person name="Xia P."/>
            <person name="Barry K."/>
            <person name="Daum C."/>
            <person name="Lipzen A."/>
            <person name="Yoshinaga Y."/>
            <person name="Schmutz J."/>
            <person name="Saski C."/>
            <person name="Vermerris W."/>
            <person name="Kresovich S."/>
        </authorList>
    </citation>
    <scope>NUCLEOTIDE SEQUENCE</scope>
</reference>
<evidence type="ECO:0000313" key="1">
    <source>
        <dbReference type="EMBL" id="KAG0529540.1"/>
    </source>
</evidence>
<gene>
    <name evidence="1" type="ORF">BDA96_05G107300</name>
</gene>
<organism evidence="1 2">
    <name type="scientific">Sorghum bicolor</name>
    <name type="common">Sorghum</name>
    <name type="synonym">Sorghum vulgare</name>
    <dbReference type="NCBI Taxonomy" id="4558"/>
    <lineage>
        <taxon>Eukaryota</taxon>
        <taxon>Viridiplantae</taxon>
        <taxon>Streptophyta</taxon>
        <taxon>Embryophyta</taxon>
        <taxon>Tracheophyta</taxon>
        <taxon>Spermatophyta</taxon>
        <taxon>Magnoliopsida</taxon>
        <taxon>Liliopsida</taxon>
        <taxon>Poales</taxon>
        <taxon>Poaceae</taxon>
        <taxon>PACMAD clade</taxon>
        <taxon>Panicoideae</taxon>
        <taxon>Andropogonodae</taxon>
        <taxon>Andropogoneae</taxon>
        <taxon>Sorghinae</taxon>
        <taxon>Sorghum</taxon>
    </lineage>
</organism>
<dbReference type="Proteomes" id="UP000807115">
    <property type="component" value="Chromosome 5"/>
</dbReference>
<sequence length="203" mass="21926">MEEKKCRESRRLCLCRPSRAAAVSLSLHMRQCTRWAPALAALRRGGAPVPPEFGHGRIQGGGGYALPCARRTSLSGRQQLSPPLCEAPPLSLSLCSIDMVVQQPAVATATSPLLLPRYGSMRMGLDHAVASAGQKYGLESSSSSSSCLFLCPTMVVHRAQYCHIWYRAASVEGTPSLLLANLSDHKVVVTYFPCQQSSDVQLQ</sequence>
<protein>
    <submittedName>
        <fullName evidence="1">Uncharacterized protein</fullName>
    </submittedName>
</protein>
<dbReference type="AlphaFoldDB" id="A0A921UFZ9"/>
<comment type="caution">
    <text evidence="1">The sequence shown here is derived from an EMBL/GenBank/DDBJ whole genome shotgun (WGS) entry which is preliminary data.</text>
</comment>